<dbReference type="InterPro" id="IPR002594">
    <property type="entry name" value="GH12"/>
</dbReference>
<dbReference type="GO" id="GO:0008810">
    <property type="term" value="F:cellulase activity"/>
    <property type="evidence" value="ECO:0007669"/>
    <property type="project" value="InterPro"/>
</dbReference>
<dbReference type="Gene3D" id="2.60.120.180">
    <property type="match status" value="1"/>
</dbReference>
<evidence type="ECO:0000313" key="4">
    <source>
        <dbReference type="EMBL" id="PMD41965.1"/>
    </source>
</evidence>
<dbReference type="EMBL" id="KZ613943">
    <property type="protein sequence ID" value="PMD41965.1"/>
    <property type="molecule type" value="Genomic_DNA"/>
</dbReference>
<dbReference type="InterPro" id="IPR013320">
    <property type="entry name" value="ConA-like_dom_sf"/>
</dbReference>
<dbReference type="PANTHER" id="PTHR34002:SF9">
    <property type="entry name" value="XYLOGLUCAN-SPECIFIC ENDO-BETA-1,4-GLUCANASE A"/>
    <property type="match status" value="1"/>
</dbReference>
<dbReference type="GO" id="GO:0000272">
    <property type="term" value="P:polysaccharide catabolic process"/>
    <property type="evidence" value="ECO:0007669"/>
    <property type="project" value="UniProtKB-KW"/>
</dbReference>
<dbReference type="PANTHER" id="PTHR34002">
    <property type="entry name" value="BLR1656 PROTEIN"/>
    <property type="match status" value="1"/>
</dbReference>
<dbReference type="AlphaFoldDB" id="A0A2J6RTX8"/>
<dbReference type="OrthoDB" id="95118at2759"/>
<dbReference type="SUPFAM" id="SSF49899">
    <property type="entry name" value="Concanavalin A-like lectins/glucanases"/>
    <property type="match status" value="1"/>
</dbReference>
<organism evidence="4 5">
    <name type="scientific">Hyaloscypha variabilis (strain UAMH 11265 / GT02V1 / F)</name>
    <name type="common">Meliniomyces variabilis</name>
    <dbReference type="NCBI Taxonomy" id="1149755"/>
    <lineage>
        <taxon>Eukaryota</taxon>
        <taxon>Fungi</taxon>
        <taxon>Dikarya</taxon>
        <taxon>Ascomycota</taxon>
        <taxon>Pezizomycotina</taxon>
        <taxon>Leotiomycetes</taxon>
        <taxon>Helotiales</taxon>
        <taxon>Hyaloscyphaceae</taxon>
        <taxon>Hyaloscypha</taxon>
        <taxon>Hyaloscypha variabilis</taxon>
    </lineage>
</organism>
<protein>
    <submittedName>
        <fullName evidence="4">Glycoside hydrolase family 12 protein</fullName>
    </submittedName>
</protein>
<dbReference type="Proteomes" id="UP000235786">
    <property type="component" value="Unassembled WGS sequence"/>
</dbReference>
<gene>
    <name evidence="4" type="ORF">L207DRAFT_553334</name>
</gene>
<comment type="similarity">
    <text evidence="1 2">Belongs to the glycosyl hydrolase 12 (cellulase H) family.</text>
</comment>
<dbReference type="Pfam" id="PF01670">
    <property type="entry name" value="Glyco_hydro_12"/>
    <property type="match status" value="1"/>
</dbReference>
<dbReference type="STRING" id="1149755.A0A2J6RTX8"/>
<evidence type="ECO:0000256" key="2">
    <source>
        <dbReference type="RuleBase" id="RU361163"/>
    </source>
</evidence>
<keyword evidence="2" id="KW-0119">Carbohydrate metabolism</keyword>
<reference evidence="4 5" key="1">
    <citation type="submission" date="2016-04" db="EMBL/GenBank/DDBJ databases">
        <title>A degradative enzymes factory behind the ericoid mycorrhizal symbiosis.</title>
        <authorList>
            <consortium name="DOE Joint Genome Institute"/>
            <person name="Martino E."/>
            <person name="Morin E."/>
            <person name="Grelet G."/>
            <person name="Kuo A."/>
            <person name="Kohler A."/>
            <person name="Daghino S."/>
            <person name="Barry K."/>
            <person name="Choi C."/>
            <person name="Cichocki N."/>
            <person name="Clum A."/>
            <person name="Copeland A."/>
            <person name="Hainaut M."/>
            <person name="Haridas S."/>
            <person name="Labutti K."/>
            <person name="Lindquist E."/>
            <person name="Lipzen A."/>
            <person name="Khouja H.-R."/>
            <person name="Murat C."/>
            <person name="Ohm R."/>
            <person name="Olson A."/>
            <person name="Spatafora J."/>
            <person name="Veneault-Fourrey C."/>
            <person name="Henrissat B."/>
            <person name="Grigoriev I."/>
            <person name="Martin F."/>
            <person name="Perotto S."/>
        </authorList>
    </citation>
    <scope>NUCLEOTIDE SEQUENCE [LARGE SCALE GENOMIC DNA]</scope>
    <source>
        <strain evidence="4 5">F</strain>
    </source>
</reference>
<feature type="signal peptide" evidence="3">
    <location>
        <begin position="1"/>
        <end position="18"/>
    </location>
</feature>
<accession>A0A2J6RTX8</accession>
<evidence type="ECO:0000256" key="1">
    <source>
        <dbReference type="ARBA" id="ARBA00005519"/>
    </source>
</evidence>
<keyword evidence="2" id="KW-0326">Glycosidase</keyword>
<evidence type="ECO:0000313" key="5">
    <source>
        <dbReference type="Proteomes" id="UP000235786"/>
    </source>
</evidence>
<keyword evidence="3" id="KW-0732">Signal</keyword>
<keyword evidence="5" id="KW-1185">Reference proteome</keyword>
<proteinExistence type="inferred from homology"/>
<name>A0A2J6RTX8_HYAVF</name>
<dbReference type="InterPro" id="IPR013319">
    <property type="entry name" value="GH11/12"/>
</dbReference>
<evidence type="ECO:0000256" key="3">
    <source>
        <dbReference type="SAM" id="SignalP"/>
    </source>
</evidence>
<feature type="chain" id="PRO_5014359922" evidence="3">
    <location>
        <begin position="19"/>
        <end position="274"/>
    </location>
</feature>
<sequence length="274" mass="29192">MKLTQVAALPLFFSVILAAPTKTFPLQARSTTLTGSFASVVTGAYTVYQNLWGEADATSGSQTLTLDSESDGTVVWSTSWTWAGGSDDVKSYDNIALTTTGVKISSISSIPTVYHWSYSGSSIVADVSYDLFTASSASGTNEFEIMVWLAALGGAGPISSSGSSIGSTTVGGTTFDLYSGPNGDTTVYSFVATSEAESFSGDLLEFFTYLIDHEGFSSSQYITAFGAGTEPFTDLNSAITQPNQFNPKEGGITKIWWRKRTKTEFVYIFIGRLS</sequence>
<keyword evidence="2 4" id="KW-0378">Hydrolase</keyword>
<keyword evidence="2" id="KW-0624">Polysaccharide degradation</keyword>